<organism evidence="3">
    <name type="scientific">Salmonella typhimurium</name>
    <dbReference type="NCBI Taxonomy" id="90371"/>
    <lineage>
        <taxon>Bacteria</taxon>
        <taxon>Pseudomonadati</taxon>
        <taxon>Pseudomonadota</taxon>
        <taxon>Gammaproteobacteria</taxon>
        <taxon>Enterobacterales</taxon>
        <taxon>Enterobacteriaceae</taxon>
        <taxon>Salmonella</taxon>
    </lineage>
</organism>
<dbReference type="Pfam" id="PF03480">
    <property type="entry name" value="DctP"/>
    <property type="match status" value="1"/>
</dbReference>
<dbReference type="GO" id="GO:0055085">
    <property type="term" value="P:transmembrane transport"/>
    <property type="evidence" value="ECO:0007669"/>
    <property type="project" value="InterPro"/>
</dbReference>
<sequence length="256" mass="28026">MKNTRSFTTSAVLLAGCLLLAFPALAKTTLKLSHNQDKSHAVHKAMSYLADKAKAYSDGELNIRIYPNATLGNERESLELMNSGALQMVKVNAASLESFAPEYSVFSLPFLFRDRDHYYNVLKSDLGKRILASSESKGFVGLTWYDGGARSFYAGKPITQPDDLAGMKIRVQQSPSAIAMVKALGGVPTPMAQGELYTALQQGVVDGGENNPVVYADMRHAEVAKFYSRDEHTMVPDVLVISTKVLNKLSDKERKA</sequence>
<dbReference type="AlphaFoldDB" id="A0A740QS16"/>
<feature type="chain" id="PRO_5028181344" evidence="2">
    <location>
        <begin position="27"/>
        <end position="256"/>
    </location>
</feature>
<dbReference type="PANTHER" id="PTHR33376">
    <property type="match status" value="1"/>
</dbReference>
<proteinExistence type="predicted"/>
<dbReference type="NCBIfam" id="TIGR00787">
    <property type="entry name" value="dctP"/>
    <property type="match status" value="1"/>
</dbReference>
<gene>
    <name evidence="3" type="ORF">G9W28_000125</name>
</gene>
<dbReference type="InterPro" id="IPR018389">
    <property type="entry name" value="DctP_fam"/>
</dbReference>
<dbReference type="PANTHER" id="PTHR33376:SF2">
    <property type="entry name" value="DICARBOXYLATE-BINDING PERIPLASMIC PROTEIN"/>
    <property type="match status" value="1"/>
</dbReference>
<dbReference type="InterPro" id="IPR038404">
    <property type="entry name" value="TRAP_DctP_sf"/>
</dbReference>
<dbReference type="PROSITE" id="PS51257">
    <property type="entry name" value="PROKAR_LIPOPROTEIN"/>
    <property type="match status" value="1"/>
</dbReference>
<dbReference type="EMBL" id="DAATVW010000001">
    <property type="protein sequence ID" value="HAF0334569.1"/>
    <property type="molecule type" value="Genomic_DNA"/>
</dbReference>
<name>A0A740QS16_SALTM</name>
<reference evidence="3" key="1">
    <citation type="journal article" date="2018" name="Genome Biol.">
        <title>SKESA: strategic k-mer extension for scrupulous assemblies.</title>
        <authorList>
            <person name="Souvorov A."/>
            <person name="Agarwala R."/>
            <person name="Lipman D.J."/>
        </authorList>
    </citation>
    <scope>NUCLEOTIDE SEQUENCE</scope>
    <source>
        <strain evidence="3">TW16427</strain>
    </source>
</reference>
<dbReference type="Gene3D" id="3.40.190.170">
    <property type="entry name" value="Bacterial extracellular solute-binding protein, family 7"/>
    <property type="match status" value="1"/>
</dbReference>
<protein>
    <submittedName>
        <fullName evidence="3">TRAP transporter substrate-binding protein</fullName>
    </submittedName>
</protein>
<keyword evidence="1 2" id="KW-0732">Signal</keyword>
<feature type="signal peptide" evidence="2">
    <location>
        <begin position="1"/>
        <end position="26"/>
    </location>
</feature>
<dbReference type="GO" id="GO:0030288">
    <property type="term" value="C:outer membrane-bounded periplasmic space"/>
    <property type="evidence" value="ECO:0007669"/>
    <property type="project" value="InterPro"/>
</dbReference>
<dbReference type="CDD" id="cd13671">
    <property type="entry name" value="PBP2_TRAP_SBP_like_3"/>
    <property type="match status" value="1"/>
</dbReference>
<dbReference type="NCBIfam" id="NF037995">
    <property type="entry name" value="TRAP_S1"/>
    <property type="match status" value="1"/>
</dbReference>
<comment type="caution">
    <text evidence="3">The sequence shown here is derived from an EMBL/GenBank/DDBJ whole genome shotgun (WGS) entry which is preliminary data.</text>
</comment>
<dbReference type="InterPro" id="IPR004682">
    <property type="entry name" value="TRAP_DctP"/>
</dbReference>
<dbReference type="GO" id="GO:0030246">
    <property type="term" value="F:carbohydrate binding"/>
    <property type="evidence" value="ECO:0007669"/>
    <property type="project" value="TreeGrafter"/>
</dbReference>
<evidence type="ECO:0000313" key="3">
    <source>
        <dbReference type="EMBL" id="HAF0334569.1"/>
    </source>
</evidence>
<accession>A0A740QS16</accession>
<reference evidence="3" key="2">
    <citation type="submission" date="2018-07" db="EMBL/GenBank/DDBJ databases">
        <authorList>
            <consortium name="NCBI Pathogen Detection Project"/>
        </authorList>
    </citation>
    <scope>NUCLEOTIDE SEQUENCE</scope>
    <source>
        <strain evidence="3">TW16427</strain>
    </source>
</reference>
<evidence type="ECO:0000256" key="2">
    <source>
        <dbReference type="SAM" id="SignalP"/>
    </source>
</evidence>
<evidence type="ECO:0000256" key="1">
    <source>
        <dbReference type="ARBA" id="ARBA00022729"/>
    </source>
</evidence>